<sequence>YAEIVALDRIVHNCHLILKWGSAVDSRWNDANVGELCKTFYLSAYVDVDTFCMLRCNQRGCV</sequence>
<dbReference type="OrthoDB" id="3244185at2759"/>
<protein>
    <submittedName>
        <fullName evidence="1">Uncharacterized protein</fullName>
    </submittedName>
</protein>
<evidence type="ECO:0000313" key="2">
    <source>
        <dbReference type="Proteomes" id="UP000250043"/>
    </source>
</evidence>
<dbReference type="Proteomes" id="UP000250043">
    <property type="component" value="Unassembled WGS sequence"/>
</dbReference>
<evidence type="ECO:0000313" key="1">
    <source>
        <dbReference type="EMBL" id="OCH88285.1"/>
    </source>
</evidence>
<keyword evidence="2" id="KW-1185">Reference proteome</keyword>
<dbReference type="AlphaFoldDB" id="A0A8E2DHJ9"/>
<feature type="non-terminal residue" evidence="1">
    <location>
        <position position="1"/>
    </location>
</feature>
<gene>
    <name evidence="1" type="ORF">OBBRIDRAFT_846087</name>
</gene>
<organism evidence="1 2">
    <name type="scientific">Obba rivulosa</name>
    <dbReference type="NCBI Taxonomy" id="1052685"/>
    <lineage>
        <taxon>Eukaryota</taxon>
        <taxon>Fungi</taxon>
        <taxon>Dikarya</taxon>
        <taxon>Basidiomycota</taxon>
        <taxon>Agaricomycotina</taxon>
        <taxon>Agaricomycetes</taxon>
        <taxon>Polyporales</taxon>
        <taxon>Gelatoporiaceae</taxon>
        <taxon>Obba</taxon>
    </lineage>
</organism>
<dbReference type="EMBL" id="KV722456">
    <property type="protein sequence ID" value="OCH88285.1"/>
    <property type="molecule type" value="Genomic_DNA"/>
</dbReference>
<name>A0A8E2DHJ9_9APHY</name>
<proteinExistence type="predicted"/>
<reference evidence="1 2" key="1">
    <citation type="submission" date="2016-07" db="EMBL/GenBank/DDBJ databases">
        <title>Draft genome of the white-rot fungus Obba rivulosa 3A-2.</title>
        <authorList>
            <consortium name="DOE Joint Genome Institute"/>
            <person name="Miettinen O."/>
            <person name="Riley R."/>
            <person name="Acob R."/>
            <person name="Barry K."/>
            <person name="Cullen D."/>
            <person name="De Vries R."/>
            <person name="Hainaut M."/>
            <person name="Hatakka A."/>
            <person name="Henrissat B."/>
            <person name="Hilden K."/>
            <person name="Kuo R."/>
            <person name="Labutti K."/>
            <person name="Lipzen A."/>
            <person name="Makela M.R."/>
            <person name="Sandor L."/>
            <person name="Spatafora J.W."/>
            <person name="Grigoriev I.V."/>
            <person name="Hibbett D.S."/>
        </authorList>
    </citation>
    <scope>NUCLEOTIDE SEQUENCE [LARGE SCALE GENOMIC DNA]</scope>
    <source>
        <strain evidence="1 2">3A-2</strain>
    </source>
</reference>
<accession>A0A8E2DHJ9</accession>